<dbReference type="GO" id="GO:0050118">
    <property type="term" value="F:N-acetyldiaminopimelate deacetylase activity"/>
    <property type="evidence" value="ECO:0007669"/>
    <property type="project" value="UniProtKB-ARBA"/>
</dbReference>
<gene>
    <name evidence="4" type="ORF">BAAM0483_00390</name>
</gene>
<dbReference type="EMBL" id="AWFK01000001">
    <property type="protein sequence ID" value="KOA52390.1"/>
    <property type="molecule type" value="Genomic_DNA"/>
</dbReference>
<keyword evidence="1" id="KW-0378">Hydrolase</keyword>
<keyword evidence="2" id="KW-0479">Metal-binding</keyword>
<dbReference type="PANTHER" id="PTHR11014:SF63">
    <property type="entry name" value="METALLOPEPTIDASE, PUTATIVE (AFU_ORTHOLOGUE AFUA_6G09600)-RELATED"/>
    <property type="match status" value="1"/>
</dbReference>
<evidence type="ECO:0000256" key="1">
    <source>
        <dbReference type="ARBA" id="ARBA00022801"/>
    </source>
</evidence>
<dbReference type="FunFam" id="3.30.70.360:FF:000001">
    <property type="entry name" value="N-acetyldiaminopimelate deacetylase"/>
    <property type="match status" value="1"/>
</dbReference>
<protein>
    <submittedName>
        <fullName evidence="4">N-acyl-L-amino acid amidohydrolase</fullName>
    </submittedName>
</protein>
<dbReference type="AlphaFoldDB" id="A0AB34TBB4"/>
<dbReference type="PANTHER" id="PTHR11014">
    <property type="entry name" value="PEPTIDASE M20 FAMILY MEMBER"/>
    <property type="match status" value="1"/>
</dbReference>
<reference evidence="4 5" key="1">
    <citation type="journal article" date="2015" name="Int J Genomics">
        <title>Comparative Genomics Revealed Genetic Diversity and Species/Strain-Level Differences in Carbohydrate Metabolism of Three Probiotic Bifidobacterial Species.</title>
        <authorList>
            <person name="Odamaki T."/>
            <person name="Horigome A."/>
            <person name="Sugahara H."/>
            <person name="Hashikura N."/>
            <person name="Minami J."/>
            <person name="Xiao J.Z."/>
            <person name="Abe F."/>
        </authorList>
    </citation>
    <scope>NUCLEOTIDE SEQUENCE [LARGE SCALE GENOMIC DNA]</scope>
    <source>
        <strain evidence="4 5">MCC 0483</strain>
    </source>
</reference>
<evidence type="ECO:0000256" key="2">
    <source>
        <dbReference type="PIRSR" id="PIRSR005962-1"/>
    </source>
</evidence>
<keyword evidence="2" id="KW-0464">Manganese</keyword>
<feature type="binding site" evidence="2">
    <location>
        <position position="139"/>
    </location>
    <ligand>
        <name>Mn(2+)</name>
        <dbReference type="ChEBI" id="CHEBI:29035"/>
        <label>2</label>
    </ligand>
</feature>
<dbReference type="NCBIfam" id="TIGR01891">
    <property type="entry name" value="amidohydrolases"/>
    <property type="match status" value="1"/>
</dbReference>
<name>A0AB34TBB4_9BIFI</name>
<comment type="cofactor">
    <cofactor evidence="2">
        <name>Mn(2+)</name>
        <dbReference type="ChEBI" id="CHEBI:29035"/>
    </cofactor>
    <text evidence="2">The Mn(2+) ion enhances activity.</text>
</comment>
<dbReference type="InterPro" id="IPR036264">
    <property type="entry name" value="Bact_exopeptidase_dim_dom"/>
</dbReference>
<proteinExistence type="predicted"/>
<dbReference type="SUPFAM" id="SSF53187">
    <property type="entry name" value="Zn-dependent exopeptidases"/>
    <property type="match status" value="1"/>
</dbReference>
<organism evidence="4 5">
    <name type="scientific">Bifidobacterium animalis subsp. animalis MCC 0483</name>
    <dbReference type="NCBI Taxonomy" id="1365955"/>
    <lineage>
        <taxon>Bacteria</taxon>
        <taxon>Bacillati</taxon>
        <taxon>Actinomycetota</taxon>
        <taxon>Actinomycetes</taxon>
        <taxon>Bifidobacteriales</taxon>
        <taxon>Bifidobacteriaceae</taxon>
        <taxon>Bifidobacterium</taxon>
    </lineage>
</organism>
<evidence type="ECO:0000313" key="5">
    <source>
        <dbReference type="Proteomes" id="UP000037239"/>
    </source>
</evidence>
<dbReference type="Gene3D" id="3.30.70.360">
    <property type="match status" value="1"/>
</dbReference>
<dbReference type="SUPFAM" id="SSF55031">
    <property type="entry name" value="Bacterial exopeptidase dimerisation domain"/>
    <property type="match status" value="1"/>
</dbReference>
<evidence type="ECO:0000259" key="3">
    <source>
        <dbReference type="Pfam" id="PF07687"/>
    </source>
</evidence>
<dbReference type="PIRSF" id="PIRSF005962">
    <property type="entry name" value="Pept_M20D_amidohydro"/>
    <property type="match status" value="1"/>
</dbReference>
<feature type="binding site" evidence="2">
    <location>
        <position position="391"/>
    </location>
    <ligand>
        <name>Mn(2+)</name>
        <dbReference type="ChEBI" id="CHEBI:29035"/>
        <label>2</label>
    </ligand>
</feature>
<feature type="binding site" evidence="2">
    <location>
        <position position="197"/>
    </location>
    <ligand>
        <name>Mn(2+)</name>
        <dbReference type="ChEBI" id="CHEBI:29035"/>
        <label>2</label>
    </ligand>
</feature>
<dbReference type="InterPro" id="IPR011650">
    <property type="entry name" value="Peptidase_M20_dimer"/>
</dbReference>
<dbReference type="Pfam" id="PF07687">
    <property type="entry name" value="M20_dimer"/>
    <property type="match status" value="1"/>
</dbReference>
<sequence>MGRPNSAPLLHYAHATWATRIGLRDFAADFEGGHMTDQIEHVEIALTDELLGIRRQLHRHPERSFKEFETCRRLRNLLESHGITVLDNSLDTGVIGEIRGEHDGPQIGLRADIDALPVHEDSGLDFASENEGVMHACGHDIHMTSLLGAAFWLEAHRELIHGTIRLVFQPAEELGQGARAVADAGLVDGLDAMIGTHNNPDYKPGQIAVGVEPMMAGCVKFRVNLHAQGTHAGYPHRGTGPLEAMAAMILSLQTIVSRNASPFHPLVVSVTEVHGGDVWNVVPAEAGFQGTARYFHREDGNLAERRFRQIVESTAAAYDIAVDYVWDDFQRPLVSDPDLATLAMNHVPEYAQLEPIHPSMAGEDFAEYEGHTRLLFAFIGSNGSEGCADLHSPKFVALDDAVKTGAEFYANSALEVLEHLS</sequence>
<evidence type="ECO:0000313" key="4">
    <source>
        <dbReference type="EMBL" id="KOA52390.1"/>
    </source>
</evidence>
<feature type="domain" description="Peptidase M20 dimerisation" evidence="3">
    <location>
        <begin position="217"/>
        <end position="318"/>
    </location>
</feature>
<dbReference type="Gene3D" id="3.40.630.10">
    <property type="entry name" value="Zn peptidases"/>
    <property type="match status" value="1"/>
</dbReference>
<comment type="caution">
    <text evidence="4">The sequence shown here is derived from an EMBL/GenBank/DDBJ whole genome shotgun (WGS) entry which is preliminary data.</text>
</comment>
<dbReference type="GO" id="GO:0046872">
    <property type="term" value="F:metal ion binding"/>
    <property type="evidence" value="ECO:0007669"/>
    <property type="project" value="UniProtKB-KW"/>
</dbReference>
<accession>A0AB34TBB4</accession>
<feature type="binding site" evidence="2">
    <location>
        <position position="173"/>
    </location>
    <ligand>
        <name>Mn(2+)</name>
        <dbReference type="ChEBI" id="CHEBI:29035"/>
        <label>1</label>
    </ligand>
</feature>
<feature type="binding site" evidence="2">
    <location>
        <position position="137"/>
    </location>
    <ligand>
        <name>Mn(2+)</name>
        <dbReference type="ChEBI" id="CHEBI:29035"/>
        <label>2</label>
    </ligand>
</feature>
<dbReference type="GO" id="GO:0019877">
    <property type="term" value="P:diaminopimelate biosynthetic process"/>
    <property type="evidence" value="ECO:0007669"/>
    <property type="project" value="UniProtKB-ARBA"/>
</dbReference>
<dbReference type="InterPro" id="IPR002933">
    <property type="entry name" value="Peptidase_M20"/>
</dbReference>
<dbReference type="Pfam" id="PF01546">
    <property type="entry name" value="Peptidase_M20"/>
    <property type="match status" value="1"/>
</dbReference>
<dbReference type="InterPro" id="IPR017439">
    <property type="entry name" value="Amidohydrolase"/>
</dbReference>
<dbReference type="Proteomes" id="UP000037239">
    <property type="component" value="Unassembled WGS sequence"/>
</dbReference>